<protein>
    <submittedName>
        <fullName evidence="1">Uncharacterized protein</fullName>
    </submittedName>
</protein>
<dbReference type="STRING" id="313628.LNTAR_17123"/>
<dbReference type="SUPFAM" id="SSF63825">
    <property type="entry name" value="YWTD domain"/>
    <property type="match status" value="1"/>
</dbReference>
<reference evidence="1 2" key="1">
    <citation type="journal article" date="2010" name="J. Bacteriol.">
        <title>Genome sequence of Lentisphaera araneosa HTCC2155T, the type species of the order Lentisphaerales in the phylum Lentisphaerae.</title>
        <authorList>
            <person name="Thrash J.C."/>
            <person name="Cho J.C."/>
            <person name="Vergin K.L."/>
            <person name="Morris R.M."/>
            <person name="Giovannoni S.J."/>
        </authorList>
    </citation>
    <scope>NUCLEOTIDE SEQUENCE [LARGE SCALE GENOMIC DNA]</scope>
    <source>
        <strain evidence="1 2">HTCC2155</strain>
    </source>
</reference>
<name>A6DFB3_9BACT</name>
<dbReference type="Gene3D" id="2.120.10.30">
    <property type="entry name" value="TolB, C-terminal domain"/>
    <property type="match status" value="1"/>
</dbReference>
<accession>A6DFB3</accession>
<gene>
    <name evidence="1" type="ORF">LNTAR_17123</name>
</gene>
<dbReference type="RefSeq" id="WP_007276615.1">
    <property type="nucleotide sequence ID" value="NZ_ABCK01000001.1"/>
</dbReference>
<dbReference type="EMBL" id="ABCK01000001">
    <property type="protein sequence ID" value="EDM29493.1"/>
    <property type="molecule type" value="Genomic_DNA"/>
</dbReference>
<dbReference type="InterPro" id="IPR011042">
    <property type="entry name" value="6-blade_b-propeller_TolB-like"/>
</dbReference>
<dbReference type="AlphaFoldDB" id="A6DFB3"/>
<comment type="caution">
    <text evidence="1">The sequence shown here is derived from an EMBL/GenBank/DDBJ whole genome shotgun (WGS) entry which is preliminary data.</text>
</comment>
<keyword evidence="2" id="KW-1185">Reference proteome</keyword>
<evidence type="ECO:0000313" key="2">
    <source>
        <dbReference type="Proteomes" id="UP000004947"/>
    </source>
</evidence>
<evidence type="ECO:0000313" key="1">
    <source>
        <dbReference type="EMBL" id="EDM29493.1"/>
    </source>
</evidence>
<dbReference type="OrthoDB" id="246831at2"/>
<organism evidence="1 2">
    <name type="scientific">Lentisphaera araneosa HTCC2155</name>
    <dbReference type="NCBI Taxonomy" id="313628"/>
    <lineage>
        <taxon>Bacteria</taxon>
        <taxon>Pseudomonadati</taxon>
        <taxon>Lentisphaerota</taxon>
        <taxon>Lentisphaeria</taxon>
        <taxon>Lentisphaerales</taxon>
        <taxon>Lentisphaeraceae</taxon>
        <taxon>Lentisphaera</taxon>
    </lineage>
</organism>
<proteinExistence type="predicted"/>
<dbReference type="Proteomes" id="UP000004947">
    <property type="component" value="Unassembled WGS sequence"/>
</dbReference>
<sequence>MTVLSLFLGAEEKASNKLEAVNYISEQDPIEFKWPTHIAFGPGEQEIISDLKNNRIVYRNHSSELFKVSPLALKGLHSVAYNPQDKLYYINDTDNHRIIAVKDLSKTEIHSETKSIAGVQLQRPHDIIVDSESSWIYAINPNSGTVFRFTAIGENESALKVPTHGYSRSISLIKGKLYAIGSSKGRVVEVVDWDKKEFKIYDSFDPSKRQGPAGSWERTGLVLNDVEFFDGYWYASSYFCKPYAGQTDFDKNKLIRFKSFDDFIKGDWEDLSHRIPSGITPYYFTVKDNALYLAIFHHAPKTKGDTIYKIIHKGKK</sequence>